<dbReference type="EMBL" id="JALLKP010000049">
    <property type="protein sequence ID" value="KAK2194761.1"/>
    <property type="molecule type" value="Genomic_DNA"/>
</dbReference>
<proteinExistence type="predicted"/>
<evidence type="ECO:0000313" key="2">
    <source>
        <dbReference type="EMBL" id="KAK2195841.1"/>
    </source>
</evidence>
<evidence type="ECO:0000313" key="3">
    <source>
        <dbReference type="Proteomes" id="UP001214638"/>
    </source>
</evidence>
<dbReference type="RefSeq" id="XP_067802684.1">
    <property type="nucleotide sequence ID" value="XM_067947462.1"/>
</dbReference>
<keyword evidence="3" id="KW-1185">Reference proteome</keyword>
<name>A0AAD9PH46_9APIC</name>
<dbReference type="EMBL" id="JALLKP010000003">
    <property type="protein sequence ID" value="KAK2195841.1"/>
    <property type="molecule type" value="Genomic_DNA"/>
</dbReference>
<organism evidence="1 3">
    <name type="scientific">Babesia duncani</name>
    <dbReference type="NCBI Taxonomy" id="323732"/>
    <lineage>
        <taxon>Eukaryota</taxon>
        <taxon>Sar</taxon>
        <taxon>Alveolata</taxon>
        <taxon>Apicomplexa</taxon>
        <taxon>Aconoidasida</taxon>
        <taxon>Piroplasmida</taxon>
        <taxon>Babesiidae</taxon>
        <taxon>Babesia</taxon>
    </lineage>
</organism>
<gene>
    <name evidence="2" type="ORF">BdWA1_002437</name>
    <name evidence="1" type="ORF">BdWA1_003773</name>
</gene>
<dbReference type="AlphaFoldDB" id="A0AAD9PH46"/>
<evidence type="ECO:0000313" key="1">
    <source>
        <dbReference type="EMBL" id="KAK2194761.1"/>
    </source>
</evidence>
<comment type="caution">
    <text evidence="1">The sequence shown here is derived from an EMBL/GenBank/DDBJ whole genome shotgun (WGS) entry which is preliminary data.</text>
</comment>
<dbReference type="KEGG" id="bdw:94336735"/>
<dbReference type="Proteomes" id="UP001214638">
    <property type="component" value="Unassembled WGS sequence"/>
</dbReference>
<reference evidence="1" key="1">
    <citation type="journal article" date="2023" name="Nat. Microbiol.">
        <title>Babesia duncani multi-omics identifies virulence factors and drug targets.</title>
        <authorList>
            <person name="Singh P."/>
            <person name="Lonardi S."/>
            <person name="Liang Q."/>
            <person name="Vydyam P."/>
            <person name="Khabirova E."/>
            <person name="Fang T."/>
            <person name="Gihaz S."/>
            <person name="Thekkiniath J."/>
            <person name="Munshi M."/>
            <person name="Abel S."/>
            <person name="Ciampossin L."/>
            <person name="Batugedara G."/>
            <person name="Gupta M."/>
            <person name="Lu X.M."/>
            <person name="Lenz T."/>
            <person name="Chakravarty S."/>
            <person name="Cornillot E."/>
            <person name="Hu Y."/>
            <person name="Ma W."/>
            <person name="Gonzalez L.M."/>
            <person name="Sanchez S."/>
            <person name="Estrada K."/>
            <person name="Sanchez-Flores A."/>
            <person name="Montero E."/>
            <person name="Harb O.S."/>
            <person name="Le Roch K.G."/>
            <person name="Mamoun C.B."/>
        </authorList>
    </citation>
    <scope>NUCLEOTIDE SEQUENCE</scope>
    <source>
        <strain evidence="1">WA1</strain>
    </source>
</reference>
<protein>
    <submittedName>
        <fullName evidence="1">Uncharacterized protein</fullName>
    </submittedName>
</protein>
<sequence>MFNVYMIQRLANRCRNQLPKQNLIKLSYNNDIAAQTRNYTISQNGIDVISTSCNIWNTCNDIYNLHAKIFNINRRYYRPDKRIDWYKIKQNWRAKQLMMKKKKHKNHPRVALRFRLTRFGWERLQSGRYAKKLNLTRQQRRNKLRIRFVARCDLAKLKRQMPGYSLRIRDVPIDNNPNIQKIRKHINHYFG</sequence>
<dbReference type="GeneID" id="94336735"/>
<accession>A0AAD9PH46</accession>